<dbReference type="FunFam" id="2.20.100.10:FF:000001">
    <property type="entry name" value="semaphorin-5A isoform X1"/>
    <property type="match status" value="6"/>
</dbReference>
<evidence type="ECO:0000256" key="8">
    <source>
        <dbReference type="SAM" id="MobiDB-lite"/>
    </source>
</evidence>
<keyword evidence="3" id="KW-0245">EGF-like domain</keyword>
<keyword evidence="10" id="KW-1185">Reference proteome</keyword>
<name>A0A8B8E289_CRAVI</name>
<keyword evidence="6" id="KW-1015">Disulfide bond</keyword>
<sequence>MNAYLCISILFGFISIVVSVQLTQKEQSENNNKEKCGGSGHYQNGYNHHYHQVNGGWSRWSRYTRCSATCGQAQGTRIRFRYCNNPAPANGGYSCRGRSYQREPCYPTPCPVNGGWSQWYSQSKCSATCGEGVKTYIRYCNQPAPAHGGHSCPGSATYRQRCNRTPCPVNGGWSQWYSQSKCSATCGEGVKTYIRYCNQPAPAHGGHSCPGSATYRQRCNRTPCPVNGGWSQWYSQSKCSATCGEGVKTYIRYCNQPAPANGGHSCPGSATYRQRCNRTPCPVHGAWSNWHRPSQCSVSCGGGVRTRIRYCDHPAPANGGSYCPGSAYLQEPCNPTPCPVDGGWSNWQTQSKCSVTCGGGVRSSIRYCDHPAPAHGGSSCSGSATRREPCNFTPCPVNGGWSSWNSPWQCSVTCGGGVKTLVRYCNHPSPAYGGNSCTGSAIRREPCNSTPCPVSTTTTTTTTTSTQAPTTTTTTTTTATTTTTTTTTPTTTSTSTLPTTTTTKSNPTTTRPHNYITIRSLLK</sequence>
<evidence type="ECO:0000256" key="3">
    <source>
        <dbReference type="ARBA" id="ARBA00022536"/>
    </source>
</evidence>
<evidence type="ECO:0000256" key="5">
    <source>
        <dbReference type="ARBA" id="ARBA00022737"/>
    </source>
</evidence>
<dbReference type="AlphaFoldDB" id="A0A8B8E289"/>
<feature type="region of interest" description="Disordered" evidence="8">
    <location>
        <begin position="455"/>
        <end position="513"/>
    </location>
</feature>
<dbReference type="Proteomes" id="UP000694844">
    <property type="component" value="Chromosome 4"/>
</dbReference>
<dbReference type="SMART" id="SM00209">
    <property type="entry name" value="TSP1"/>
    <property type="match status" value="7"/>
</dbReference>
<gene>
    <name evidence="11" type="primary">LOC111131430</name>
</gene>
<evidence type="ECO:0000256" key="2">
    <source>
        <dbReference type="ARBA" id="ARBA00022525"/>
    </source>
</evidence>
<evidence type="ECO:0000256" key="1">
    <source>
        <dbReference type="ARBA" id="ARBA00004613"/>
    </source>
</evidence>
<keyword evidence="7" id="KW-0325">Glycoprotein</keyword>
<dbReference type="RefSeq" id="XP_022334657.1">
    <property type="nucleotide sequence ID" value="XM_022478949.1"/>
</dbReference>
<dbReference type="GeneID" id="111131430"/>
<dbReference type="InterPro" id="IPR036383">
    <property type="entry name" value="TSP1_rpt_sf"/>
</dbReference>
<keyword evidence="5" id="KW-0677">Repeat</keyword>
<dbReference type="Pfam" id="PF00090">
    <property type="entry name" value="TSP_1"/>
    <property type="match status" value="7"/>
</dbReference>
<proteinExistence type="predicted"/>
<dbReference type="SUPFAM" id="SSF82895">
    <property type="entry name" value="TSP-1 type 1 repeat"/>
    <property type="match status" value="7"/>
</dbReference>
<dbReference type="InterPro" id="IPR000884">
    <property type="entry name" value="TSP1_rpt"/>
</dbReference>
<evidence type="ECO:0000313" key="11">
    <source>
        <dbReference type="RefSeq" id="XP_022334657.1"/>
    </source>
</evidence>
<feature type="compositionally biased region" description="Low complexity" evidence="8">
    <location>
        <begin position="455"/>
        <end position="510"/>
    </location>
</feature>
<evidence type="ECO:0000313" key="10">
    <source>
        <dbReference type="Proteomes" id="UP000694844"/>
    </source>
</evidence>
<dbReference type="PROSITE" id="PS50092">
    <property type="entry name" value="TSP1"/>
    <property type="match status" value="7"/>
</dbReference>
<feature type="signal peptide" evidence="9">
    <location>
        <begin position="1"/>
        <end position="19"/>
    </location>
</feature>
<dbReference type="PANTHER" id="PTHR22906:SF21">
    <property type="entry name" value="SEMA DOMAIN-CONTAINING PROTEIN"/>
    <property type="match status" value="1"/>
</dbReference>
<keyword evidence="4 9" id="KW-0732">Signal</keyword>
<evidence type="ECO:0000256" key="9">
    <source>
        <dbReference type="SAM" id="SignalP"/>
    </source>
</evidence>
<keyword evidence="2" id="KW-0964">Secreted</keyword>
<comment type="subcellular location">
    <subcellularLocation>
        <location evidence="1">Secreted</location>
    </subcellularLocation>
</comment>
<evidence type="ECO:0000256" key="4">
    <source>
        <dbReference type="ARBA" id="ARBA00022729"/>
    </source>
</evidence>
<evidence type="ECO:0000256" key="7">
    <source>
        <dbReference type="ARBA" id="ARBA00023180"/>
    </source>
</evidence>
<organism evidence="10 11">
    <name type="scientific">Crassostrea virginica</name>
    <name type="common">Eastern oyster</name>
    <dbReference type="NCBI Taxonomy" id="6565"/>
    <lineage>
        <taxon>Eukaryota</taxon>
        <taxon>Metazoa</taxon>
        <taxon>Spiralia</taxon>
        <taxon>Lophotrochozoa</taxon>
        <taxon>Mollusca</taxon>
        <taxon>Bivalvia</taxon>
        <taxon>Autobranchia</taxon>
        <taxon>Pteriomorphia</taxon>
        <taxon>Ostreida</taxon>
        <taxon>Ostreoidea</taxon>
        <taxon>Ostreidae</taxon>
        <taxon>Crassostrea</taxon>
    </lineage>
</organism>
<reference evidence="11" key="1">
    <citation type="submission" date="2025-08" db="UniProtKB">
        <authorList>
            <consortium name="RefSeq"/>
        </authorList>
    </citation>
    <scope>IDENTIFICATION</scope>
    <source>
        <tissue evidence="11">Whole sample</tissue>
    </source>
</reference>
<dbReference type="PANTHER" id="PTHR22906">
    <property type="entry name" value="PROPERDIN"/>
    <property type="match status" value="1"/>
</dbReference>
<feature type="chain" id="PRO_5034013942" evidence="9">
    <location>
        <begin position="20"/>
        <end position="523"/>
    </location>
</feature>
<dbReference type="KEGG" id="cvn:111131430"/>
<dbReference type="InterPro" id="IPR052065">
    <property type="entry name" value="Compl_asym_regulator"/>
</dbReference>
<protein>
    <submittedName>
        <fullName evidence="11">Coadhesin-like isoform X1</fullName>
    </submittedName>
</protein>
<dbReference type="OrthoDB" id="446173at2759"/>
<evidence type="ECO:0000256" key="6">
    <source>
        <dbReference type="ARBA" id="ARBA00023157"/>
    </source>
</evidence>
<dbReference type="Gene3D" id="2.20.100.10">
    <property type="entry name" value="Thrombospondin type-1 (TSP1) repeat"/>
    <property type="match status" value="7"/>
</dbReference>
<dbReference type="GO" id="GO:0005576">
    <property type="term" value="C:extracellular region"/>
    <property type="evidence" value="ECO:0007669"/>
    <property type="project" value="UniProtKB-SubCell"/>
</dbReference>
<accession>A0A8B8E289</accession>
<dbReference type="FunFam" id="2.20.100.10:FF:000067">
    <property type="entry name" value="Hemicentin 1"/>
    <property type="match status" value="1"/>
</dbReference>